<reference evidence="1" key="2">
    <citation type="submission" date="2023-06" db="EMBL/GenBank/DDBJ databases">
        <authorList>
            <person name="Ma L."/>
            <person name="Liu K.-W."/>
            <person name="Li Z."/>
            <person name="Hsiao Y.-Y."/>
            <person name="Qi Y."/>
            <person name="Fu T."/>
            <person name="Tang G."/>
            <person name="Zhang D."/>
            <person name="Sun W.-H."/>
            <person name="Liu D.-K."/>
            <person name="Li Y."/>
            <person name="Chen G.-Z."/>
            <person name="Liu X.-D."/>
            <person name="Liao X.-Y."/>
            <person name="Jiang Y.-T."/>
            <person name="Yu X."/>
            <person name="Hao Y."/>
            <person name="Huang J."/>
            <person name="Zhao X.-W."/>
            <person name="Ke S."/>
            <person name="Chen Y.-Y."/>
            <person name="Wu W.-L."/>
            <person name="Hsu J.-L."/>
            <person name="Lin Y.-F."/>
            <person name="Huang M.-D."/>
            <person name="Li C.-Y."/>
            <person name="Huang L."/>
            <person name="Wang Z.-W."/>
            <person name="Zhao X."/>
            <person name="Zhong W.-Y."/>
            <person name="Peng D.-H."/>
            <person name="Ahmad S."/>
            <person name="Lan S."/>
            <person name="Zhang J.-S."/>
            <person name="Tsai W.-C."/>
            <person name="Van De Peer Y."/>
            <person name="Liu Z.-J."/>
        </authorList>
    </citation>
    <scope>NUCLEOTIDE SEQUENCE</scope>
    <source>
        <strain evidence="1">CP</strain>
        <tissue evidence="1">Leaves</tissue>
    </source>
</reference>
<dbReference type="Proteomes" id="UP001180020">
    <property type="component" value="Unassembled WGS sequence"/>
</dbReference>
<evidence type="ECO:0000313" key="1">
    <source>
        <dbReference type="EMBL" id="KAK1316893.1"/>
    </source>
</evidence>
<organism evidence="1 2">
    <name type="scientific">Acorus calamus</name>
    <name type="common">Sweet flag</name>
    <dbReference type="NCBI Taxonomy" id="4465"/>
    <lineage>
        <taxon>Eukaryota</taxon>
        <taxon>Viridiplantae</taxon>
        <taxon>Streptophyta</taxon>
        <taxon>Embryophyta</taxon>
        <taxon>Tracheophyta</taxon>
        <taxon>Spermatophyta</taxon>
        <taxon>Magnoliopsida</taxon>
        <taxon>Liliopsida</taxon>
        <taxon>Acoraceae</taxon>
        <taxon>Acorus</taxon>
    </lineage>
</organism>
<evidence type="ECO:0000313" key="2">
    <source>
        <dbReference type="Proteomes" id="UP001180020"/>
    </source>
</evidence>
<name>A0AAV9EVR2_ACOCL</name>
<protein>
    <submittedName>
        <fullName evidence="1">Uncharacterized protein</fullName>
    </submittedName>
</protein>
<reference evidence="1" key="1">
    <citation type="journal article" date="2023" name="Nat. Commun.">
        <title>Diploid and tetraploid genomes of Acorus and the evolution of monocots.</title>
        <authorList>
            <person name="Ma L."/>
            <person name="Liu K.W."/>
            <person name="Li Z."/>
            <person name="Hsiao Y.Y."/>
            <person name="Qi Y."/>
            <person name="Fu T."/>
            <person name="Tang G.D."/>
            <person name="Zhang D."/>
            <person name="Sun W.H."/>
            <person name="Liu D.K."/>
            <person name="Li Y."/>
            <person name="Chen G.Z."/>
            <person name="Liu X.D."/>
            <person name="Liao X.Y."/>
            <person name="Jiang Y.T."/>
            <person name="Yu X."/>
            <person name="Hao Y."/>
            <person name="Huang J."/>
            <person name="Zhao X.W."/>
            <person name="Ke S."/>
            <person name="Chen Y.Y."/>
            <person name="Wu W.L."/>
            <person name="Hsu J.L."/>
            <person name="Lin Y.F."/>
            <person name="Huang M.D."/>
            <person name="Li C.Y."/>
            <person name="Huang L."/>
            <person name="Wang Z.W."/>
            <person name="Zhao X."/>
            <person name="Zhong W.Y."/>
            <person name="Peng D.H."/>
            <person name="Ahmad S."/>
            <person name="Lan S."/>
            <person name="Zhang J.S."/>
            <person name="Tsai W.C."/>
            <person name="Van de Peer Y."/>
            <person name="Liu Z.J."/>
        </authorList>
    </citation>
    <scope>NUCLEOTIDE SEQUENCE</scope>
    <source>
        <strain evidence="1">CP</strain>
    </source>
</reference>
<gene>
    <name evidence="1" type="ORF">QJS10_CPA05g01771</name>
</gene>
<sequence>MEEVEIDLRHLKIYKMITSNMRWKAFRTMRLLNALKEEERRLWEGSLKKKMDRCVGEEIKRPKLSTQHASHIAIESPQTFAQRMRGPIVGNYDSSQGITSMNQLL</sequence>
<proteinExistence type="predicted"/>
<dbReference type="EMBL" id="JAUJYO010000005">
    <property type="protein sequence ID" value="KAK1316893.1"/>
    <property type="molecule type" value="Genomic_DNA"/>
</dbReference>
<keyword evidence="2" id="KW-1185">Reference proteome</keyword>
<dbReference type="AlphaFoldDB" id="A0AAV9EVR2"/>
<accession>A0AAV9EVR2</accession>
<comment type="caution">
    <text evidence="1">The sequence shown here is derived from an EMBL/GenBank/DDBJ whole genome shotgun (WGS) entry which is preliminary data.</text>
</comment>